<proteinExistence type="inferred from homology"/>
<dbReference type="AlphaFoldDB" id="A0A9W3CHV5"/>
<feature type="coiled-coil region" evidence="6">
    <location>
        <begin position="171"/>
        <end position="198"/>
    </location>
</feature>
<evidence type="ECO:0000256" key="1">
    <source>
        <dbReference type="ARBA" id="ARBA00008956"/>
    </source>
</evidence>
<accession>A0A9W3CHV5</accession>
<keyword evidence="8" id="KW-0732">Signal</keyword>
<dbReference type="KEGG" id="rsz:108825231"/>
<sequence length="558" mass="62628">MGFGWKFLCLVISLGESNAEEARLSELRRLVEECEAERILKESEISEMVESWRQTKIEIDSKDEQLAQMESELERYHAQVSAEMDRLRKLDQEAERKSKDLTLVQDKIAECEKLLEAQSSELVSKEKELEALSLDIGLSEQKVMSFNNDMKEACQRMETKGKELEYVQKLIEERSAQCESLKLLIEEHNEQLASAMIAPALPPVNSVLSLDVKLEEPISNSVASRSSPDVQQDITSSSHLPNEDAPLRDIEDSASLSLDEVFTELRMFKDPGRFVLTSVEQALTDPSERGELSLEEPILMPLVSLLEELARVGISADPDLQSDATKVADRWVEMMGASVEKSQLEAWAVLQFIVAFGLVKGTKQEQTLQLASYVAHFKYAPELFESLGLSHAIPNFVTELFGKGLYIPAIRLMFTFNVKNNFSPMELLKVQIINLRRSAKENRRYETQAEEANRDAATMMDIMELIEDFKLEIDMPVDLILKFMVPASSVPVQSTHMQASDTVIQSSCIATHGSNPSLPTSFGTEPYQAGGSTALLEGQQPSHHAGSKRPRVDRILDR</sequence>
<dbReference type="PANTHER" id="PTHR31791:SF78">
    <property type="entry name" value="FRIGIDA-LIKE PROTEIN"/>
    <property type="match status" value="1"/>
</dbReference>
<evidence type="ECO:0000256" key="6">
    <source>
        <dbReference type="SAM" id="Coils"/>
    </source>
</evidence>
<evidence type="ECO:0000256" key="2">
    <source>
        <dbReference type="ARBA" id="ARBA00022473"/>
    </source>
</evidence>
<keyword evidence="9" id="KW-1185">Reference proteome</keyword>
<evidence type="ECO:0000313" key="10">
    <source>
        <dbReference type="RefSeq" id="XP_056851180.1"/>
    </source>
</evidence>
<keyword evidence="6" id="KW-0175">Coiled coil</keyword>
<gene>
    <name evidence="10" type="primary">LOC108825231</name>
</gene>
<evidence type="ECO:0000256" key="7">
    <source>
        <dbReference type="SAM" id="MobiDB-lite"/>
    </source>
</evidence>
<evidence type="ECO:0000313" key="9">
    <source>
        <dbReference type="Proteomes" id="UP000504610"/>
    </source>
</evidence>
<keyword evidence="3 5" id="KW-0221">Differentiation</keyword>
<feature type="region of interest" description="Disordered" evidence="7">
    <location>
        <begin position="220"/>
        <end position="248"/>
    </location>
</feature>
<feature type="chain" id="PRO_5040851309" description="FRIGIDA-like protein" evidence="8">
    <location>
        <begin position="20"/>
        <end position="558"/>
    </location>
</feature>
<organism evidence="9 10">
    <name type="scientific">Raphanus sativus</name>
    <name type="common">Radish</name>
    <name type="synonym">Raphanus raphanistrum var. sativus</name>
    <dbReference type="NCBI Taxonomy" id="3726"/>
    <lineage>
        <taxon>Eukaryota</taxon>
        <taxon>Viridiplantae</taxon>
        <taxon>Streptophyta</taxon>
        <taxon>Embryophyta</taxon>
        <taxon>Tracheophyta</taxon>
        <taxon>Spermatophyta</taxon>
        <taxon>Magnoliopsida</taxon>
        <taxon>eudicotyledons</taxon>
        <taxon>Gunneridae</taxon>
        <taxon>Pentapetalae</taxon>
        <taxon>rosids</taxon>
        <taxon>malvids</taxon>
        <taxon>Brassicales</taxon>
        <taxon>Brassicaceae</taxon>
        <taxon>Brassiceae</taxon>
        <taxon>Raphanus</taxon>
    </lineage>
</organism>
<name>A0A9W3CHV5_RAPSA</name>
<reference evidence="10" key="2">
    <citation type="submission" date="2025-08" db="UniProtKB">
        <authorList>
            <consortium name="RefSeq"/>
        </authorList>
    </citation>
    <scope>IDENTIFICATION</scope>
    <source>
        <tissue evidence="10">Leaf</tissue>
    </source>
</reference>
<feature type="coiled-coil region" evidence="6">
    <location>
        <begin position="17"/>
        <end position="135"/>
    </location>
</feature>
<dbReference type="RefSeq" id="XP_056851180.1">
    <property type="nucleotide sequence ID" value="XM_056995200.1"/>
</dbReference>
<dbReference type="Pfam" id="PF07899">
    <property type="entry name" value="Frigida"/>
    <property type="match status" value="1"/>
</dbReference>
<dbReference type="PANTHER" id="PTHR31791">
    <property type="entry name" value="FRIGIDA-LIKE PROTEIN 3-RELATED"/>
    <property type="match status" value="1"/>
</dbReference>
<reference evidence="9" key="1">
    <citation type="journal article" date="2019" name="Database">
        <title>The radish genome database (RadishGD): an integrated information resource for radish genomics.</title>
        <authorList>
            <person name="Yu H.J."/>
            <person name="Baek S."/>
            <person name="Lee Y.J."/>
            <person name="Cho A."/>
            <person name="Mun J.H."/>
        </authorList>
    </citation>
    <scope>NUCLEOTIDE SEQUENCE [LARGE SCALE GENOMIC DNA]</scope>
    <source>
        <strain evidence="9">cv. WK10039</strain>
    </source>
</reference>
<feature type="region of interest" description="Disordered" evidence="7">
    <location>
        <begin position="515"/>
        <end position="558"/>
    </location>
</feature>
<dbReference type="Proteomes" id="UP000504610">
    <property type="component" value="Chromosome 9"/>
</dbReference>
<keyword evidence="4 5" id="KW-0287">Flowering</keyword>
<keyword evidence="2 5" id="KW-0217">Developmental protein</keyword>
<evidence type="ECO:0000256" key="4">
    <source>
        <dbReference type="ARBA" id="ARBA00023089"/>
    </source>
</evidence>
<evidence type="ECO:0000256" key="8">
    <source>
        <dbReference type="SAM" id="SignalP"/>
    </source>
</evidence>
<evidence type="ECO:0000256" key="3">
    <source>
        <dbReference type="ARBA" id="ARBA00022782"/>
    </source>
</evidence>
<dbReference type="GO" id="GO:0030154">
    <property type="term" value="P:cell differentiation"/>
    <property type="evidence" value="ECO:0007669"/>
    <property type="project" value="UniProtKB-KW"/>
</dbReference>
<feature type="compositionally biased region" description="Polar residues" evidence="7">
    <location>
        <begin position="220"/>
        <end position="240"/>
    </location>
</feature>
<feature type="signal peptide" evidence="8">
    <location>
        <begin position="1"/>
        <end position="19"/>
    </location>
</feature>
<dbReference type="GO" id="GO:0009908">
    <property type="term" value="P:flower development"/>
    <property type="evidence" value="ECO:0007669"/>
    <property type="project" value="UniProtKB-KW"/>
</dbReference>
<comment type="similarity">
    <text evidence="1 5">Belongs to the Frigida family.</text>
</comment>
<dbReference type="OrthoDB" id="1110136at2759"/>
<protein>
    <recommendedName>
        <fullName evidence="5">FRIGIDA-like protein</fullName>
    </recommendedName>
</protein>
<dbReference type="GeneID" id="108825231"/>
<evidence type="ECO:0000256" key="5">
    <source>
        <dbReference type="RuleBase" id="RU364012"/>
    </source>
</evidence>
<dbReference type="InterPro" id="IPR012474">
    <property type="entry name" value="Frigida"/>
</dbReference>